<gene>
    <name evidence="6" type="primary">cofC</name>
    <name evidence="5" type="ORF">AN188_01215</name>
    <name evidence="6" type="ORF">APG09_00850</name>
</gene>
<protein>
    <submittedName>
        <fullName evidence="6">2-phospho-L-lactate guanylyltransferase</fullName>
        <ecNumber evidence="6">2.7.7.68</ecNumber>
    </submittedName>
</protein>
<dbReference type="EC" id="2.7.7.68" evidence="6"/>
<dbReference type="GO" id="GO:0043814">
    <property type="term" value="F:phospholactate guanylyltransferase activity"/>
    <property type="evidence" value="ECO:0007669"/>
    <property type="project" value="UniProtKB-EC"/>
</dbReference>
<comment type="caution">
    <text evidence="6">The sequence shown here is derived from an EMBL/GenBank/DDBJ whole genome shotgun (WGS) entry which is preliminary data.</text>
</comment>
<evidence type="ECO:0000256" key="3">
    <source>
        <dbReference type="ARBA" id="ARBA00022741"/>
    </source>
</evidence>
<dbReference type="EMBL" id="LNJB01000016">
    <property type="protein sequence ID" value="KYC54206.1"/>
    <property type="molecule type" value="Genomic_DNA"/>
</dbReference>
<dbReference type="Proteomes" id="UP000092420">
    <property type="component" value="Unassembled WGS sequence"/>
</dbReference>
<keyword evidence="4" id="KW-0342">GTP-binding</keyword>
<evidence type="ECO:0000256" key="1">
    <source>
        <dbReference type="ARBA" id="ARBA00022679"/>
    </source>
</evidence>
<keyword evidence="2 6" id="KW-0548">Nucleotidyltransferase</keyword>
<accession>A0A150JLT2</accession>
<accession>A0A150JAH8</accession>
<evidence type="ECO:0000256" key="2">
    <source>
        <dbReference type="ARBA" id="ARBA00022695"/>
    </source>
</evidence>
<organism evidence="6">
    <name type="scientific">Candidatus Methanofastidiosum methylothiophilum</name>
    <dbReference type="NCBI Taxonomy" id="1705564"/>
    <lineage>
        <taxon>Archaea</taxon>
        <taxon>Methanobacteriati</taxon>
        <taxon>Methanobacteriota</taxon>
        <taxon>Stenosarchaea group</taxon>
        <taxon>Candidatus Methanofastidiosia</taxon>
        <taxon>Candidatus Methanofastidiosales</taxon>
        <taxon>Candidatus Methanofastidiosaceae</taxon>
        <taxon>Candidatus Methanofastidiosum</taxon>
    </lineage>
</organism>
<evidence type="ECO:0000313" key="5">
    <source>
        <dbReference type="EMBL" id="KYC54206.1"/>
    </source>
</evidence>
<dbReference type="Pfam" id="PF01983">
    <property type="entry name" value="CofC"/>
    <property type="match status" value="1"/>
</dbReference>
<dbReference type="InterPro" id="IPR029044">
    <property type="entry name" value="Nucleotide-diphossugar_trans"/>
</dbReference>
<dbReference type="EMBL" id="LNJE01000008">
    <property type="protein sequence ID" value="KYC57824.1"/>
    <property type="molecule type" value="Genomic_DNA"/>
</dbReference>
<dbReference type="NCBIfam" id="TIGR03552">
    <property type="entry name" value="F420_cofC"/>
    <property type="match status" value="1"/>
</dbReference>
<sequence>MTLPVILPLKYVNVSKSRLGNILGKNKTYLVIALIEDMISLLKKFPETEIYLLTKKENMALIPKDLGVKIIFEDEEDLNKALEKGVNILKEKEKKVLILPLDLPFINERNIKDLIRLSKTQSGIISPSNRDGTSAIMLPIDKKFKFKFGEKSFQKHFSEFTKKKIPVQVYYSESLYYDLDTVEDIIRVLTIKPNNKTYFLLKDILSPDIIYSNLVDK</sequence>
<proteinExistence type="predicted"/>
<dbReference type="SUPFAM" id="SSF53448">
    <property type="entry name" value="Nucleotide-diphospho-sugar transferases"/>
    <property type="match status" value="1"/>
</dbReference>
<reference evidence="6 7" key="1">
    <citation type="journal article" date="2016" name="ISME J.">
        <title>Chasing the elusive Euryarchaeota class WSA2: genomes reveal a uniquely fastidious methyl-reducing methanogen.</title>
        <authorList>
            <person name="Nobu M.K."/>
            <person name="Narihiro T."/>
            <person name="Kuroda K."/>
            <person name="Mei R."/>
            <person name="Liu W.T."/>
        </authorList>
    </citation>
    <scope>NUCLEOTIDE SEQUENCE [LARGE SCALE GENOMIC DNA]</scope>
    <source>
        <strain evidence="5">ADurb1013_Bin02101</strain>
        <strain evidence="6">ADurb1213_Bin02801</strain>
    </source>
</reference>
<dbReference type="GO" id="GO:0005525">
    <property type="term" value="F:GTP binding"/>
    <property type="evidence" value="ECO:0007669"/>
    <property type="project" value="UniProtKB-KW"/>
</dbReference>
<evidence type="ECO:0000313" key="7">
    <source>
        <dbReference type="Proteomes" id="UP000092420"/>
    </source>
</evidence>
<keyword evidence="1 6" id="KW-0808">Transferase</keyword>
<dbReference type="InterPro" id="IPR002835">
    <property type="entry name" value="CofC"/>
</dbReference>
<dbReference type="Gene3D" id="3.90.550.10">
    <property type="entry name" value="Spore Coat Polysaccharide Biosynthesis Protein SpsA, Chain A"/>
    <property type="match status" value="1"/>
</dbReference>
<dbReference type="AlphaFoldDB" id="A0A150JLT2"/>
<evidence type="ECO:0000256" key="4">
    <source>
        <dbReference type="ARBA" id="ARBA00023134"/>
    </source>
</evidence>
<name>A0A150JLT2_9EURY</name>
<evidence type="ECO:0000313" key="6">
    <source>
        <dbReference type="EMBL" id="KYC57824.1"/>
    </source>
</evidence>
<accession>A0A150JHM6</accession>
<dbReference type="PANTHER" id="PTHR40392">
    <property type="entry name" value="2-PHOSPHO-L-LACTATE GUANYLYLTRANSFERASE"/>
    <property type="match status" value="1"/>
</dbReference>
<keyword evidence="3" id="KW-0547">Nucleotide-binding</keyword>
<dbReference type="PANTHER" id="PTHR40392:SF1">
    <property type="entry name" value="2-PHOSPHO-L-LACTATE GUANYLYLTRANSFERASE"/>
    <property type="match status" value="1"/>
</dbReference>